<evidence type="ECO:0000259" key="1">
    <source>
        <dbReference type="PROSITE" id="PS50097"/>
    </source>
</evidence>
<dbReference type="InterPro" id="IPR045068">
    <property type="entry name" value="BACURD1-3"/>
</dbReference>
<dbReference type="InParanoid" id="A0A2P6NWN3"/>
<dbReference type="InterPro" id="IPR000210">
    <property type="entry name" value="BTB/POZ_dom"/>
</dbReference>
<dbReference type="PANTHER" id="PTHR11145">
    <property type="entry name" value="BTB/POZ DOMAIN-CONTAINING ADAPTER FOR CUL3-MEDIATED RHOA DEGRADATION PROTEIN FAMILY MEMBER"/>
    <property type="match status" value="1"/>
</dbReference>
<evidence type="ECO:0000313" key="2">
    <source>
        <dbReference type="EMBL" id="PRP88374.1"/>
    </source>
</evidence>
<dbReference type="SUPFAM" id="SSF54695">
    <property type="entry name" value="POZ domain"/>
    <property type="match status" value="1"/>
</dbReference>
<dbReference type="SMART" id="SM00225">
    <property type="entry name" value="BTB"/>
    <property type="match status" value="1"/>
</dbReference>
<dbReference type="PANTHER" id="PTHR11145:SF8">
    <property type="entry name" value="RE57120P"/>
    <property type="match status" value="1"/>
</dbReference>
<evidence type="ECO:0000313" key="3">
    <source>
        <dbReference type="Proteomes" id="UP000241769"/>
    </source>
</evidence>
<keyword evidence="3" id="KW-1185">Reference proteome</keyword>
<dbReference type="InterPro" id="IPR011333">
    <property type="entry name" value="SKP1/BTB/POZ_sf"/>
</dbReference>
<reference evidence="2 3" key="1">
    <citation type="journal article" date="2018" name="Genome Biol. Evol.">
        <title>Multiple Roots of Fruiting Body Formation in Amoebozoa.</title>
        <authorList>
            <person name="Hillmann F."/>
            <person name="Forbes G."/>
            <person name="Novohradska S."/>
            <person name="Ferling I."/>
            <person name="Riege K."/>
            <person name="Groth M."/>
            <person name="Westermann M."/>
            <person name="Marz M."/>
            <person name="Spaller T."/>
            <person name="Winckler T."/>
            <person name="Schaap P."/>
            <person name="Glockner G."/>
        </authorList>
    </citation>
    <scope>NUCLEOTIDE SEQUENCE [LARGE SCALE GENOMIC DNA]</scope>
    <source>
        <strain evidence="2 3">Jena</strain>
    </source>
</reference>
<dbReference type="EMBL" id="MDYQ01000011">
    <property type="protein sequence ID" value="PRP88374.1"/>
    <property type="molecule type" value="Genomic_DNA"/>
</dbReference>
<comment type="caution">
    <text evidence="2">The sequence shown here is derived from an EMBL/GenBank/DDBJ whole genome shotgun (WGS) entry which is preliminary data.</text>
</comment>
<dbReference type="AlphaFoldDB" id="A0A2P6NWN3"/>
<gene>
    <name evidence="2" type="ORF">PROFUN_03288</name>
</gene>
<dbReference type="STRING" id="1890364.A0A2P6NWN3"/>
<dbReference type="OrthoDB" id="17470at2759"/>
<dbReference type="InterPro" id="IPR003131">
    <property type="entry name" value="T1-type_BTB"/>
</dbReference>
<protein>
    <recommendedName>
        <fullName evidence="1">BTB domain-containing protein</fullName>
    </recommendedName>
</protein>
<name>A0A2P6NWN3_9EUKA</name>
<accession>A0A2P6NWN3</accession>
<dbReference type="GO" id="GO:0051260">
    <property type="term" value="P:protein homooligomerization"/>
    <property type="evidence" value="ECO:0007669"/>
    <property type="project" value="InterPro"/>
</dbReference>
<feature type="domain" description="BTB" evidence="1">
    <location>
        <begin position="12"/>
        <end position="80"/>
    </location>
</feature>
<dbReference type="PROSITE" id="PS50097">
    <property type="entry name" value="BTB"/>
    <property type="match status" value="1"/>
</dbReference>
<organism evidence="2 3">
    <name type="scientific">Planoprotostelium fungivorum</name>
    <dbReference type="NCBI Taxonomy" id="1890364"/>
    <lineage>
        <taxon>Eukaryota</taxon>
        <taxon>Amoebozoa</taxon>
        <taxon>Evosea</taxon>
        <taxon>Variosea</taxon>
        <taxon>Cavosteliida</taxon>
        <taxon>Cavosteliaceae</taxon>
        <taxon>Planoprotostelium</taxon>
    </lineage>
</organism>
<dbReference type="Pfam" id="PF02214">
    <property type="entry name" value="BTB_2"/>
    <property type="match status" value="1"/>
</dbReference>
<proteinExistence type="predicted"/>
<dbReference type="Proteomes" id="UP000241769">
    <property type="component" value="Unassembled WGS sequence"/>
</dbReference>
<dbReference type="Gene3D" id="3.30.710.10">
    <property type="entry name" value="Potassium Channel Kv1.1, Chain A"/>
    <property type="match status" value="1"/>
</dbReference>
<sequence length="185" mass="21243">MAGDTSSSCTYDMMTINVGGTTYVTSRDTLLKGETMLSKMFSGRFKIGKDPNGDPFIDRDGTHFRHILNYLRSGRCSLPQDVTILEELQIEADYYQISGLSYLIELELKKAMRMQYCKVLCSGDWIGQLNYLVDKGWEIYKFITETESKYRELDDYGKQLKNGIGWYDTQTQCILLKKPLPPIPL</sequence>